<dbReference type="InterPro" id="IPR001509">
    <property type="entry name" value="Epimerase_deHydtase"/>
</dbReference>
<dbReference type="AlphaFoldDB" id="G4TMQ3"/>
<dbReference type="GO" id="GO:0016616">
    <property type="term" value="F:oxidoreductase activity, acting on the CH-OH group of donors, NAD or NADP as acceptor"/>
    <property type="evidence" value="ECO:0007669"/>
    <property type="project" value="TreeGrafter"/>
</dbReference>
<evidence type="ECO:0000256" key="1">
    <source>
        <dbReference type="ARBA" id="ARBA00023002"/>
    </source>
</evidence>
<evidence type="ECO:0000313" key="4">
    <source>
        <dbReference type="EMBL" id="CCA72611.1"/>
    </source>
</evidence>
<evidence type="ECO:0000313" key="5">
    <source>
        <dbReference type="Proteomes" id="UP000007148"/>
    </source>
</evidence>
<protein>
    <submittedName>
        <fullName evidence="4">Related to GRE2-methylglyoxal reductase (NADPH-dependent)</fullName>
    </submittedName>
</protein>
<sequence length="331" mass="35394">MPAVTPSSTVLLTGGTGFVGGAILDNLLQAGFNVRAAVRSASKSSLLISAFKSYVDTGKLTFTTVADITDSKAFEDAVKGVDAIVHSASPMMSSNPEADPQELVVPAVKGTTSVLEAAQKYGTDIKRVVVTSSIVTLLEPHDKGYVYTENDWFDKAPAIIAQYGSKTPSFVKYMASKVLAEKAAWAYMKENQPAFDLVTVLPPWVWGESRYNSRDHIRPESSNFVILSALSRAKSGEMKKEEYLEATTYADCRDVAAAHTRALVTPEAAGERIFIMSGVVSWQEALDILNAKPIDGLSLPVGTPGSGDGASATHIVSDAKAKRTVRLGWTV</sequence>
<dbReference type="PANTHER" id="PTHR10366">
    <property type="entry name" value="NAD DEPENDENT EPIMERASE/DEHYDRATASE"/>
    <property type="match status" value="1"/>
</dbReference>
<accession>G4TMQ3</accession>
<dbReference type="HOGENOM" id="CLU_007383_9_2_1"/>
<dbReference type="SUPFAM" id="SSF51735">
    <property type="entry name" value="NAD(P)-binding Rossmann-fold domains"/>
    <property type="match status" value="1"/>
</dbReference>
<comment type="caution">
    <text evidence="4">The sequence shown here is derived from an EMBL/GenBank/DDBJ whole genome shotgun (WGS) entry which is preliminary data.</text>
</comment>
<dbReference type="Proteomes" id="UP000007148">
    <property type="component" value="Unassembled WGS sequence"/>
</dbReference>
<dbReference type="InterPro" id="IPR050425">
    <property type="entry name" value="NAD(P)_dehydrat-like"/>
</dbReference>
<reference evidence="4 5" key="1">
    <citation type="journal article" date="2011" name="PLoS Pathog.">
        <title>Endophytic Life Strategies Decoded by Genome and Transcriptome Analyses of the Mutualistic Root Symbiont Piriformospora indica.</title>
        <authorList>
            <person name="Zuccaro A."/>
            <person name="Lahrmann U."/>
            <person name="Guldener U."/>
            <person name="Langen G."/>
            <person name="Pfiffi S."/>
            <person name="Biedenkopf D."/>
            <person name="Wong P."/>
            <person name="Samans B."/>
            <person name="Grimm C."/>
            <person name="Basiewicz M."/>
            <person name="Murat C."/>
            <person name="Martin F."/>
            <person name="Kogel K.H."/>
        </authorList>
    </citation>
    <scope>NUCLEOTIDE SEQUENCE [LARGE SCALE GENOMIC DNA]</scope>
    <source>
        <strain evidence="4 5">DSM 11827</strain>
    </source>
</reference>
<dbReference type="OMA" id="WEFYEAN"/>
<dbReference type="OrthoDB" id="2735536at2759"/>
<feature type="domain" description="NAD-dependent epimerase/dehydratase" evidence="3">
    <location>
        <begin position="10"/>
        <end position="270"/>
    </location>
</feature>
<dbReference type="Pfam" id="PF01370">
    <property type="entry name" value="Epimerase"/>
    <property type="match status" value="1"/>
</dbReference>
<organism evidence="4 5">
    <name type="scientific">Serendipita indica (strain DSM 11827)</name>
    <name type="common">Root endophyte fungus</name>
    <name type="synonym">Piriformospora indica</name>
    <dbReference type="NCBI Taxonomy" id="1109443"/>
    <lineage>
        <taxon>Eukaryota</taxon>
        <taxon>Fungi</taxon>
        <taxon>Dikarya</taxon>
        <taxon>Basidiomycota</taxon>
        <taxon>Agaricomycotina</taxon>
        <taxon>Agaricomycetes</taxon>
        <taxon>Sebacinales</taxon>
        <taxon>Serendipitaceae</taxon>
        <taxon>Serendipita</taxon>
    </lineage>
</organism>
<dbReference type="EMBL" id="CAFZ01000173">
    <property type="protein sequence ID" value="CCA72611.1"/>
    <property type="molecule type" value="Genomic_DNA"/>
</dbReference>
<dbReference type="Gene3D" id="3.40.50.720">
    <property type="entry name" value="NAD(P)-binding Rossmann-like Domain"/>
    <property type="match status" value="1"/>
</dbReference>
<name>G4TMQ3_SERID</name>
<keyword evidence="1" id="KW-0560">Oxidoreductase</keyword>
<dbReference type="STRING" id="1109443.G4TMQ3"/>
<dbReference type="InParanoid" id="G4TMQ3"/>
<evidence type="ECO:0000259" key="3">
    <source>
        <dbReference type="Pfam" id="PF01370"/>
    </source>
</evidence>
<dbReference type="eggNOG" id="KOG1502">
    <property type="taxonomic scope" value="Eukaryota"/>
</dbReference>
<keyword evidence="5" id="KW-1185">Reference proteome</keyword>
<gene>
    <name evidence="4" type="ORF">PIIN_06548</name>
</gene>
<dbReference type="InterPro" id="IPR036291">
    <property type="entry name" value="NAD(P)-bd_dom_sf"/>
</dbReference>
<evidence type="ECO:0000256" key="2">
    <source>
        <dbReference type="ARBA" id="ARBA00023445"/>
    </source>
</evidence>
<proteinExistence type="inferred from homology"/>
<dbReference type="PANTHER" id="PTHR10366:SF564">
    <property type="entry name" value="STEROL-4-ALPHA-CARBOXYLATE 3-DEHYDROGENASE, DECARBOXYLATING"/>
    <property type="match status" value="1"/>
</dbReference>
<comment type="similarity">
    <text evidence="2">Belongs to the NAD(P)-dependent epimerase/dehydratase family. Dihydroflavonol-4-reductase subfamily.</text>
</comment>